<name>A0A840V3I1_9BACT</name>
<keyword evidence="2" id="KW-0677">Repeat</keyword>
<dbReference type="CDD" id="cd04647">
    <property type="entry name" value="LbH_MAT_like"/>
    <property type="match status" value="1"/>
</dbReference>
<dbReference type="Proteomes" id="UP000539642">
    <property type="component" value="Unassembled WGS sequence"/>
</dbReference>
<dbReference type="GO" id="GO:0016746">
    <property type="term" value="F:acyltransferase activity"/>
    <property type="evidence" value="ECO:0007669"/>
    <property type="project" value="UniProtKB-KW"/>
</dbReference>
<dbReference type="PROSITE" id="PS00101">
    <property type="entry name" value="HEXAPEP_TRANSFERASES"/>
    <property type="match status" value="1"/>
</dbReference>
<reference evidence="4 5" key="1">
    <citation type="submission" date="2020-08" db="EMBL/GenBank/DDBJ databases">
        <title>Genomic Encyclopedia of Type Strains, Phase IV (KMG-IV): sequencing the most valuable type-strain genomes for metagenomic binning, comparative biology and taxonomic classification.</title>
        <authorList>
            <person name="Goeker M."/>
        </authorList>
    </citation>
    <scope>NUCLEOTIDE SEQUENCE [LARGE SCALE GENOMIC DNA]</scope>
    <source>
        <strain evidence="4 5">DSM 28570</strain>
    </source>
</reference>
<evidence type="ECO:0000256" key="3">
    <source>
        <dbReference type="ARBA" id="ARBA00023315"/>
    </source>
</evidence>
<dbReference type="EMBL" id="JACHEO010000024">
    <property type="protein sequence ID" value="MBB5349378.1"/>
    <property type="molecule type" value="Genomic_DNA"/>
</dbReference>
<gene>
    <name evidence="4" type="ORF">HNQ81_003131</name>
</gene>
<evidence type="ECO:0000313" key="4">
    <source>
        <dbReference type="EMBL" id="MBB5349378.1"/>
    </source>
</evidence>
<dbReference type="PANTHER" id="PTHR23416">
    <property type="entry name" value="SIALIC ACID SYNTHASE-RELATED"/>
    <property type="match status" value="1"/>
</dbReference>
<keyword evidence="5" id="KW-1185">Reference proteome</keyword>
<organism evidence="4 5">
    <name type="scientific">Desulfoprunum benzoelyticum</name>
    <dbReference type="NCBI Taxonomy" id="1506996"/>
    <lineage>
        <taxon>Bacteria</taxon>
        <taxon>Pseudomonadati</taxon>
        <taxon>Thermodesulfobacteriota</taxon>
        <taxon>Desulfobulbia</taxon>
        <taxon>Desulfobulbales</taxon>
        <taxon>Desulfobulbaceae</taxon>
        <taxon>Desulfoprunum</taxon>
    </lineage>
</organism>
<sequence length="212" mass="21890">MPTWVYRFLRWCPGILGLLLRQRLYPCLLGHCGRGVLIGRHVDLINPGGISLGDKVIVNDGARLDAGSHSGPDTAIDVADGAFIGADTLLAAGPGRLIVGEGSNIGSRCTIVAAGDVVLGHHSLLAGYCMIGDIPEAPAATAGHDPQIPTGPTDKPTIIIGPGCWLGLRSQVTAGVRIGQGVIVGAHALVTEPLPEFAIAVGRPATIKRMRP</sequence>
<dbReference type="InterPro" id="IPR011004">
    <property type="entry name" value="Trimer_LpxA-like_sf"/>
</dbReference>
<evidence type="ECO:0000313" key="5">
    <source>
        <dbReference type="Proteomes" id="UP000539642"/>
    </source>
</evidence>
<dbReference type="Pfam" id="PF14602">
    <property type="entry name" value="Hexapep_2"/>
    <property type="match status" value="2"/>
</dbReference>
<dbReference type="InterPro" id="IPR018357">
    <property type="entry name" value="Hexapep_transf_CS"/>
</dbReference>
<accession>A0A840V3I1</accession>
<dbReference type="InterPro" id="IPR001451">
    <property type="entry name" value="Hexapep"/>
</dbReference>
<comment type="caution">
    <text evidence="4">The sequence shown here is derived from an EMBL/GenBank/DDBJ whole genome shotgun (WGS) entry which is preliminary data.</text>
</comment>
<protein>
    <submittedName>
        <fullName evidence="4">Acetyltransferase-like isoleucine patch superfamily enzyme</fullName>
    </submittedName>
</protein>
<keyword evidence="3" id="KW-0012">Acyltransferase</keyword>
<dbReference type="AlphaFoldDB" id="A0A840V3I1"/>
<evidence type="ECO:0000256" key="2">
    <source>
        <dbReference type="ARBA" id="ARBA00022737"/>
    </source>
</evidence>
<dbReference type="InterPro" id="IPR051159">
    <property type="entry name" value="Hexapeptide_acetyltransf"/>
</dbReference>
<dbReference type="RefSeq" id="WP_183352180.1">
    <property type="nucleotide sequence ID" value="NZ_JACHEO010000024.1"/>
</dbReference>
<dbReference type="SUPFAM" id="SSF51161">
    <property type="entry name" value="Trimeric LpxA-like enzymes"/>
    <property type="match status" value="1"/>
</dbReference>
<keyword evidence="1 4" id="KW-0808">Transferase</keyword>
<proteinExistence type="predicted"/>
<evidence type="ECO:0000256" key="1">
    <source>
        <dbReference type="ARBA" id="ARBA00022679"/>
    </source>
</evidence>
<dbReference type="Gene3D" id="2.160.10.10">
    <property type="entry name" value="Hexapeptide repeat proteins"/>
    <property type="match status" value="1"/>
</dbReference>